<reference evidence="3 4" key="1">
    <citation type="submission" date="2019-03" db="EMBL/GenBank/DDBJ databases">
        <title>Genomic Encyclopedia of Type Strains, Phase IV (KMG-IV): sequencing the most valuable type-strain genomes for metagenomic binning, comparative biology and taxonomic classification.</title>
        <authorList>
            <person name="Goeker M."/>
        </authorList>
    </citation>
    <scope>NUCLEOTIDE SEQUENCE [LARGE SCALE GENOMIC DNA]</scope>
    <source>
        <strain evidence="3 4">DSM 100059</strain>
    </source>
</reference>
<accession>A0A4R8DIE5</accession>
<protein>
    <submittedName>
        <fullName evidence="3">Disulfide bond corrector protein DsbC</fullName>
    </submittedName>
</protein>
<dbReference type="InterPro" id="IPR028250">
    <property type="entry name" value="DsbDN"/>
</dbReference>
<keyword evidence="4" id="KW-1185">Reference proteome</keyword>
<dbReference type="Gene3D" id="2.60.40.1250">
    <property type="entry name" value="Thiol:disulfide interchange protein DsbD, N-terminal domain"/>
    <property type="match status" value="1"/>
</dbReference>
<feature type="chain" id="PRO_5020564352" evidence="1">
    <location>
        <begin position="22"/>
        <end position="150"/>
    </location>
</feature>
<evidence type="ECO:0000313" key="4">
    <source>
        <dbReference type="Proteomes" id="UP000294498"/>
    </source>
</evidence>
<feature type="domain" description="Thiol:disulfide interchange protein DsbD N-terminal" evidence="2">
    <location>
        <begin position="36"/>
        <end position="146"/>
    </location>
</feature>
<organism evidence="3 4">
    <name type="scientific">Dinghuibacter silviterrae</name>
    <dbReference type="NCBI Taxonomy" id="1539049"/>
    <lineage>
        <taxon>Bacteria</taxon>
        <taxon>Pseudomonadati</taxon>
        <taxon>Bacteroidota</taxon>
        <taxon>Chitinophagia</taxon>
        <taxon>Chitinophagales</taxon>
        <taxon>Chitinophagaceae</taxon>
        <taxon>Dinghuibacter</taxon>
    </lineage>
</organism>
<dbReference type="AlphaFoldDB" id="A0A4R8DIE5"/>
<comment type="caution">
    <text evidence="3">The sequence shown here is derived from an EMBL/GenBank/DDBJ whole genome shotgun (WGS) entry which is preliminary data.</text>
</comment>
<evidence type="ECO:0000256" key="1">
    <source>
        <dbReference type="SAM" id="SignalP"/>
    </source>
</evidence>
<name>A0A4R8DIE5_9BACT</name>
<sequence length="150" mass="16421">MSKIGLLAFLGLCLVASKAGAQILKPVTWSYGAKKVSATEAIVFFKATIDQGWHVYSQHIKDGGPVKTSFTFTPSKDFTLDGPTAEPKPVVRMEKAFNMEIGFFEHAVIFSQKVKLKTGATTVSGTLEYMTCNDNQCLPPEDIQFNVPVK</sequence>
<dbReference type="OrthoDB" id="767251at2"/>
<dbReference type="Pfam" id="PF11412">
    <property type="entry name" value="DsbD_N"/>
    <property type="match status" value="1"/>
</dbReference>
<evidence type="ECO:0000259" key="2">
    <source>
        <dbReference type="Pfam" id="PF11412"/>
    </source>
</evidence>
<dbReference type="EMBL" id="SODV01000002">
    <property type="protein sequence ID" value="TDW97268.1"/>
    <property type="molecule type" value="Genomic_DNA"/>
</dbReference>
<dbReference type="Proteomes" id="UP000294498">
    <property type="component" value="Unassembled WGS sequence"/>
</dbReference>
<dbReference type="InterPro" id="IPR036929">
    <property type="entry name" value="DsbDN_sf"/>
</dbReference>
<proteinExistence type="predicted"/>
<evidence type="ECO:0000313" key="3">
    <source>
        <dbReference type="EMBL" id="TDW97268.1"/>
    </source>
</evidence>
<keyword evidence="1" id="KW-0732">Signal</keyword>
<feature type="signal peptide" evidence="1">
    <location>
        <begin position="1"/>
        <end position="21"/>
    </location>
</feature>
<gene>
    <name evidence="3" type="ORF">EDB95_5115</name>
</gene>
<dbReference type="RefSeq" id="WP_133999202.1">
    <property type="nucleotide sequence ID" value="NZ_SODV01000002.1"/>
</dbReference>